<dbReference type="InterPro" id="IPR002048">
    <property type="entry name" value="EF_hand_dom"/>
</dbReference>
<dbReference type="Proteomes" id="UP001553161">
    <property type="component" value="Unassembled WGS sequence"/>
</dbReference>
<name>A0ABV3L8B0_9RHOB</name>
<dbReference type="Gene3D" id="1.10.238.10">
    <property type="entry name" value="EF-hand"/>
    <property type="match status" value="1"/>
</dbReference>
<keyword evidence="5" id="KW-1185">Reference proteome</keyword>
<feature type="region of interest" description="Disordered" evidence="1">
    <location>
        <begin position="87"/>
        <end position="108"/>
    </location>
</feature>
<dbReference type="InterPro" id="IPR018247">
    <property type="entry name" value="EF_Hand_1_Ca_BS"/>
</dbReference>
<accession>A0ABV3L8B0</accession>
<evidence type="ECO:0000313" key="5">
    <source>
        <dbReference type="Proteomes" id="UP001553161"/>
    </source>
</evidence>
<protein>
    <recommendedName>
        <fullName evidence="3">EF-hand domain-containing protein</fullName>
    </recommendedName>
</protein>
<feature type="chain" id="PRO_5045611695" description="EF-hand domain-containing protein" evidence="2">
    <location>
        <begin position="24"/>
        <end position="108"/>
    </location>
</feature>
<sequence length="108" mass="11766">MQTTGFGRTLLGAALIATAPLWAAEDLRPTQGEIDAFVLADADRDRSLTKPEFKTFVQAMAQQGQPTARQIRFFGAYGLAFSIADGDKDGRITPAELRQADDRHRAGQ</sequence>
<evidence type="ECO:0000256" key="1">
    <source>
        <dbReference type="SAM" id="MobiDB-lite"/>
    </source>
</evidence>
<feature type="signal peptide" evidence="2">
    <location>
        <begin position="1"/>
        <end position="23"/>
    </location>
</feature>
<organism evidence="4 5">
    <name type="scientific">Meridianimarinicoccus marinus</name>
    <dbReference type="NCBI Taxonomy" id="3231483"/>
    <lineage>
        <taxon>Bacteria</taxon>
        <taxon>Pseudomonadati</taxon>
        <taxon>Pseudomonadota</taxon>
        <taxon>Alphaproteobacteria</taxon>
        <taxon>Rhodobacterales</taxon>
        <taxon>Paracoccaceae</taxon>
        <taxon>Meridianimarinicoccus</taxon>
    </lineage>
</organism>
<dbReference type="EMBL" id="JBFBVU010000017">
    <property type="protein sequence ID" value="MEV8467786.1"/>
    <property type="molecule type" value="Genomic_DNA"/>
</dbReference>
<evidence type="ECO:0000259" key="3">
    <source>
        <dbReference type="Pfam" id="PF13202"/>
    </source>
</evidence>
<feature type="domain" description="EF-hand" evidence="3">
    <location>
        <begin position="80"/>
        <end position="99"/>
    </location>
</feature>
<dbReference type="SUPFAM" id="SSF47473">
    <property type="entry name" value="EF-hand"/>
    <property type="match status" value="1"/>
</dbReference>
<dbReference type="Pfam" id="PF13202">
    <property type="entry name" value="EF-hand_5"/>
    <property type="match status" value="1"/>
</dbReference>
<feature type="compositionally biased region" description="Basic and acidic residues" evidence="1">
    <location>
        <begin position="98"/>
        <end position="108"/>
    </location>
</feature>
<evidence type="ECO:0000256" key="2">
    <source>
        <dbReference type="SAM" id="SignalP"/>
    </source>
</evidence>
<dbReference type="RefSeq" id="WP_366193671.1">
    <property type="nucleotide sequence ID" value="NZ_JBFBVU010000017.1"/>
</dbReference>
<comment type="caution">
    <text evidence="4">The sequence shown here is derived from an EMBL/GenBank/DDBJ whole genome shotgun (WGS) entry which is preliminary data.</text>
</comment>
<dbReference type="PROSITE" id="PS00018">
    <property type="entry name" value="EF_HAND_1"/>
    <property type="match status" value="2"/>
</dbReference>
<evidence type="ECO:0000313" key="4">
    <source>
        <dbReference type="EMBL" id="MEV8467786.1"/>
    </source>
</evidence>
<reference evidence="4 5" key="1">
    <citation type="submission" date="2024-07" db="EMBL/GenBank/DDBJ databases">
        <authorList>
            <person name="Kang M."/>
        </authorList>
    </citation>
    <scope>NUCLEOTIDE SEQUENCE [LARGE SCALE GENOMIC DNA]</scope>
    <source>
        <strain evidence="4 5">DFM31</strain>
    </source>
</reference>
<dbReference type="InterPro" id="IPR011992">
    <property type="entry name" value="EF-hand-dom_pair"/>
</dbReference>
<gene>
    <name evidence="4" type="ORF">AB0T83_13480</name>
</gene>
<proteinExistence type="predicted"/>
<keyword evidence="2" id="KW-0732">Signal</keyword>